<dbReference type="Proteomes" id="UP000078454">
    <property type="component" value="Unassembled WGS sequence"/>
</dbReference>
<feature type="transmembrane region" description="Helical" evidence="3">
    <location>
        <begin position="318"/>
        <end position="336"/>
    </location>
</feature>
<organism evidence="4 5">
    <name type="scientific">Paenibacillus oryzisoli</name>
    <dbReference type="NCBI Taxonomy" id="1850517"/>
    <lineage>
        <taxon>Bacteria</taxon>
        <taxon>Bacillati</taxon>
        <taxon>Bacillota</taxon>
        <taxon>Bacilli</taxon>
        <taxon>Bacillales</taxon>
        <taxon>Paenibacillaceae</taxon>
        <taxon>Paenibacillus</taxon>
    </lineage>
</organism>
<keyword evidence="3" id="KW-0812">Transmembrane</keyword>
<dbReference type="PANTHER" id="PTHR22550:SF5">
    <property type="entry name" value="LEUCINE ZIPPER PROTEIN 4"/>
    <property type="match status" value="1"/>
</dbReference>
<dbReference type="GO" id="GO:0009847">
    <property type="term" value="P:spore germination"/>
    <property type="evidence" value="ECO:0007669"/>
    <property type="project" value="InterPro"/>
</dbReference>
<feature type="transmembrane region" description="Helical" evidence="3">
    <location>
        <begin position="399"/>
        <end position="422"/>
    </location>
</feature>
<dbReference type="Pfam" id="PF03323">
    <property type="entry name" value="GerA"/>
    <property type="match status" value="1"/>
</dbReference>
<keyword evidence="3" id="KW-1133">Transmembrane helix</keyword>
<dbReference type="GO" id="GO:0016020">
    <property type="term" value="C:membrane"/>
    <property type="evidence" value="ECO:0007669"/>
    <property type="project" value="InterPro"/>
</dbReference>
<dbReference type="STRING" id="1850517.A8708_21335"/>
<feature type="transmembrane region" description="Helical" evidence="3">
    <location>
        <begin position="368"/>
        <end position="387"/>
    </location>
</feature>
<evidence type="ECO:0000313" key="5">
    <source>
        <dbReference type="Proteomes" id="UP000078454"/>
    </source>
</evidence>
<accession>A0A198A775</accession>
<comment type="similarity">
    <text evidence="1">Belongs to the GerABKA family.</text>
</comment>
<evidence type="ECO:0000256" key="2">
    <source>
        <dbReference type="ARBA" id="ARBA00023136"/>
    </source>
</evidence>
<dbReference type="InterPro" id="IPR050768">
    <property type="entry name" value="UPF0353/GerABKA_families"/>
</dbReference>
<keyword evidence="2 3" id="KW-0472">Membrane</keyword>
<feature type="transmembrane region" description="Helical" evidence="3">
    <location>
        <begin position="276"/>
        <end position="298"/>
    </location>
</feature>
<dbReference type="InterPro" id="IPR004995">
    <property type="entry name" value="Spore_Ger"/>
</dbReference>
<name>A0A198A775_9BACL</name>
<comment type="caution">
    <text evidence="4">The sequence shown here is derived from an EMBL/GenBank/DDBJ whole genome shotgun (WGS) entry which is preliminary data.</text>
</comment>
<evidence type="ECO:0000256" key="3">
    <source>
        <dbReference type="SAM" id="Phobius"/>
    </source>
</evidence>
<keyword evidence="5" id="KW-1185">Reference proteome</keyword>
<dbReference type="PANTHER" id="PTHR22550">
    <property type="entry name" value="SPORE GERMINATION PROTEIN"/>
    <property type="match status" value="1"/>
</dbReference>
<protein>
    <submittedName>
        <fullName evidence="4">Spore gernimation protein GerA</fullName>
    </submittedName>
</protein>
<reference evidence="4 5" key="1">
    <citation type="submission" date="2016-05" db="EMBL/GenBank/DDBJ databases">
        <title>Paenibacillus sp. 1ZS3-15 nov., isolated from the rhizosphere soil.</title>
        <authorList>
            <person name="Zhang X.X."/>
            <person name="Zhang J."/>
        </authorList>
    </citation>
    <scope>NUCLEOTIDE SEQUENCE [LARGE SCALE GENOMIC DNA]</scope>
    <source>
        <strain evidence="4 5">1ZS3-15</strain>
    </source>
</reference>
<proteinExistence type="inferred from homology"/>
<sequence>MRVKQNPTIETAEAYFNQIFSEQSDFQSKELLMGGALFKLFYFESLVDLNLVQDFILKPLLLRPQDGIRQVVSILDYAETDHWEEAVQALLYGKVVLYQNGESKLYLLGVDLKKERSINIPINERVLRGANEAFIENLDTNINLMRKLINSTEFVVKTYTIGRLSRTKVAVMYIKSAATTAIVTELERRLASIDIDYVEAPGFVDELIREKKFSLFPQLLITERPDRARSYLMEGKVVIGTAGSPDVIIMPVTFWSFLQSPDDYQVSWLIGTFFRLLRICCLFVTIGLPALYVAVSAFNPQLLPINFVNTLQSSLKYVTFPPVLEALSMMFMLEILREATIRLASPVGQTIGVVGGIVIGTVVVQANLVSNTIVIVTALTGLASFVLPSYEMSSAVRLLSYPALLLSALFGLFGLAFFFMMLCIHLCQMTTMGLPYFTPPFSLTDTKDTLFRVPIWRLLKRPIETISSNRTRLRNPRSWKRP</sequence>
<gene>
    <name evidence="4" type="ORF">A8708_21335</name>
</gene>
<dbReference type="RefSeq" id="WP_068665713.1">
    <property type="nucleotide sequence ID" value="NZ_LYPB01000072.1"/>
</dbReference>
<dbReference type="AlphaFoldDB" id="A0A198A775"/>
<dbReference type="EMBL" id="LYPB01000072">
    <property type="protein sequence ID" value="OAS17324.1"/>
    <property type="molecule type" value="Genomic_DNA"/>
</dbReference>
<evidence type="ECO:0000256" key="1">
    <source>
        <dbReference type="ARBA" id="ARBA00005278"/>
    </source>
</evidence>
<dbReference type="PIRSF" id="PIRSF005690">
    <property type="entry name" value="GerBA"/>
    <property type="match status" value="1"/>
</dbReference>
<feature type="transmembrane region" description="Helical" evidence="3">
    <location>
        <begin position="343"/>
        <end position="362"/>
    </location>
</feature>
<evidence type="ECO:0000313" key="4">
    <source>
        <dbReference type="EMBL" id="OAS17324.1"/>
    </source>
</evidence>